<sequence>MAVTECIVLKEYGVVRLNAAIATAVSNGFTPQPGLMAGESSWFMMVMKKDPAVTVTSCVVKVISGVERLGQEITSALAGGLVPFGNIEPIGSDEYGVVFVAGASSGGGSVSVDDITGATTTGKALMKAADAAGARTVIGAGTSNLAIGTTSTTAKAGDYQPAAANISDASAVGRSVLTAADAAAARSAIGAGTGNSNLVIGTSSTQAKAGNYQPTAANISDAGAFGRQLLQAADQAAAKALLGIS</sequence>
<evidence type="ECO:0000313" key="2">
    <source>
        <dbReference type="Proteomes" id="UP000307326"/>
    </source>
</evidence>
<keyword evidence="2" id="KW-1185">Reference proteome</keyword>
<proteinExistence type="predicted"/>
<gene>
    <name evidence="1" type="ORF">CPT_Parlo_066</name>
</gene>
<reference evidence="2" key="1">
    <citation type="submission" date="2019-03" db="EMBL/GenBank/DDBJ databases">
        <authorList>
            <person name="Bockoven R."/>
            <person name="Gutierrez J."/>
            <person name="Newkirk H."/>
            <person name="Liu M."/>
            <person name="Ramsey J."/>
            <person name="Cahill J."/>
        </authorList>
    </citation>
    <scope>NUCLEOTIDE SEQUENCE [LARGE SCALE GENOMIC DNA]</scope>
</reference>
<dbReference type="Proteomes" id="UP000307326">
    <property type="component" value="Segment"/>
</dbReference>
<evidence type="ECO:0008006" key="3">
    <source>
        <dbReference type="Google" id="ProtNLM"/>
    </source>
</evidence>
<organism evidence="1 2">
    <name type="scientific">Serratia phage Parlo</name>
    <dbReference type="NCBI Taxonomy" id="2557554"/>
    <lineage>
        <taxon>Viruses</taxon>
        <taxon>Duplodnaviria</taxon>
        <taxon>Heunggongvirae</taxon>
        <taxon>Uroviricota</taxon>
        <taxon>Caudoviricetes</taxon>
        <taxon>Parlovirus</taxon>
        <taxon>Parlovirus parlo</taxon>
    </lineage>
</organism>
<evidence type="ECO:0000313" key="1">
    <source>
        <dbReference type="EMBL" id="QBQ72215.1"/>
    </source>
</evidence>
<name>A0A482MFM0_9CAUD</name>
<dbReference type="EMBL" id="MK618715">
    <property type="protein sequence ID" value="QBQ72215.1"/>
    <property type="molecule type" value="Genomic_DNA"/>
</dbReference>
<accession>A0A482MFM0</accession>
<protein>
    <recommendedName>
        <fullName evidence="3">Tail fiber protein</fullName>
    </recommendedName>
</protein>